<dbReference type="Gene3D" id="3.40.50.10610">
    <property type="entry name" value="ABC-type transport auxiliary lipoprotein component"/>
    <property type="match status" value="2"/>
</dbReference>
<dbReference type="Pfam" id="PF03783">
    <property type="entry name" value="CsgG"/>
    <property type="match status" value="1"/>
</dbReference>
<comment type="function">
    <text evidence="1">May be involved in the biogenesis of curli organelles.</text>
</comment>
<keyword evidence="5" id="KW-0732">Signal</keyword>
<evidence type="ECO:0000256" key="7">
    <source>
        <dbReference type="ARBA" id="ARBA00023139"/>
    </source>
</evidence>
<keyword evidence="7" id="KW-0564">Palmitate</keyword>
<accession>A0ABY9ECC4</accession>
<protein>
    <recommendedName>
        <fullName evidence="3">Curli production assembly/transport component CsgG</fullName>
    </recommendedName>
</protein>
<evidence type="ECO:0000256" key="2">
    <source>
        <dbReference type="ARBA" id="ARBA00008899"/>
    </source>
</evidence>
<sequence>MYFLKAAMMLLRTIFFVLIVSIAGCSFFQKTGEALFGPGKQKATLTDRMSTYVDLLSLPSPRGKIVVAVYGFSDLTGQYRPAPASSFSTAVTQGAAAMLVQVLNESGWFVTLEREGLQNLLTERKIIRAAIKEQGNIPPFELPSLMSANIMLEGGIVAYDTNIKTGGAGVRYFGIGISEQYRVDEVTVNLRAVDVRSGRVVSSVLTSKKILSRQIQGDVYQFVEYKRLLEIEAGTTTNDPAQLCVLSAIEAAVIHLISQGVNANLWALQDSKEYPASVLSEYAETPVKIL</sequence>
<dbReference type="InterPro" id="IPR005534">
    <property type="entry name" value="Curli_assmbl/transp-comp_CsgG"/>
</dbReference>
<dbReference type="EMBL" id="CP098023">
    <property type="protein sequence ID" value="WKD50678.1"/>
    <property type="molecule type" value="Genomic_DNA"/>
</dbReference>
<evidence type="ECO:0000256" key="8">
    <source>
        <dbReference type="ARBA" id="ARBA00023288"/>
    </source>
</evidence>
<evidence type="ECO:0000313" key="10">
    <source>
        <dbReference type="Proteomes" id="UP001321520"/>
    </source>
</evidence>
<dbReference type="RefSeq" id="WP_301417204.1">
    <property type="nucleotide sequence ID" value="NZ_CP098023.1"/>
</dbReference>
<keyword evidence="8" id="KW-0449">Lipoprotein</keyword>
<dbReference type="PANTHER" id="PTHR41164:SF1">
    <property type="entry name" value="CURLI PRODUCTION ASSEMBLY_TRANSPORT COMPONENT CSGG"/>
    <property type="match status" value="1"/>
</dbReference>
<organism evidence="9 10">
    <name type="scientific">Microbulbifer spongiae</name>
    <dbReference type="NCBI Taxonomy" id="2944933"/>
    <lineage>
        <taxon>Bacteria</taxon>
        <taxon>Pseudomonadati</taxon>
        <taxon>Pseudomonadota</taxon>
        <taxon>Gammaproteobacteria</taxon>
        <taxon>Cellvibrionales</taxon>
        <taxon>Microbulbiferaceae</taxon>
        <taxon>Microbulbifer</taxon>
    </lineage>
</organism>
<dbReference type="Proteomes" id="UP001321520">
    <property type="component" value="Chromosome"/>
</dbReference>
<dbReference type="PANTHER" id="PTHR41164">
    <property type="entry name" value="CURLI PRODUCTION ASSEMBLY/TRANSPORT COMPONENT CSGG"/>
    <property type="match status" value="1"/>
</dbReference>
<name>A0ABY9ECC4_9GAMM</name>
<proteinExistence type="inferred from homology"/>
<evidence type="ECO:0000256" key="1">
    <source>
        <dbReference type="ARBA" id="ARBA00003989"/>
    </source>
</evidence>
<dbReference type="PROSITE" id="PS51257">
    <property type="entry name" value="PROKAR_LIPOPROTEIN"/>
    <property type="match status" value="1"/>
</dbReference>
<evidence type="ECO:0000256" key="5">
    <source>
        <dbReference type="ARBA" id="ARBA00022729"/>
    </source>
</evidence>
<reference evidence="9 10" key="1">
    <citation type="submission" date="2022-05" db="EMBL/GenBank/DDBJ databases">
        <title>Microbulbifer sp. nov., isolated from sponge.</title>
        <authorList>
            <person name="Gao L."/>
        </authorList>
    </citation>
    <scope>NUCLEOTIDE SEQUENCE [LARGE SCALE GENOMIC DNA]</scope>
    <source>
        <strain evidence="9 10">MI-G</strain>
    </source>
</reference>
<evidence type="ECO:0000256" key="6">
    <source>
        <dbReference type="ARBA" id="ARBA00023136"/>
    </source>
</evidence>
<gene>
    <name evidence="9" type="ORF">M8T91_04415</name>
</gene>
<keyword evidence="4" id="KW-1003">Cell membrane</keyword>
<comment type="similarity">
    <text evidence="2">Belongs to the CsgG family.</text>
</comment>
<keyword evidence="6" id="KW-0472">Membrane</keyword>
<evidence type="ECO:0000256" key="4">
    <source>
        <dbReference type="ARBA" id="ARBA00022475"/>
    </source>
</evidence>
<evidence type="ECO:0000313" key="9">
    <source>
        <dbReference type="EMBL" id="WKD50678.1"/>
    </source>
</evidence>
<evidence type="ECO:0000256" key="3">
    <source>
        <dbReference type="ARBA" id="ARBA00014028"/>
    </source>
</evidence>
<keyword evidence="10" id="KW-1185">Reference proteome</keyword>